<gene>
    <name evidence="1" type="ORF">HNR12_001226</name>
</gene>
<reference evidence="1 2" key="1">
    <citation type="submission" date="2020-07" db="EMBL/GenBank/DDBJ databases">
        <title>Sequencing the genomes of 1000 actinobacteria strains.</title>
        <authorList>
            <person name="Klenk H.-P."/>
        </authorList>
    </citation>
    <scope>NUCLEOTIDE SEQUENCE [LARGE SCALE GENOMIC DNA]</scope>
    <source>
        <strain evidence="1 2">DSM 45927</strain>
    </source>
</reference>
<dbReference type="EMBL" id="JACCFO010000001">
    <property type="protein sequence ID" value="NYI94949.1"/>
    <property type="molecule type" value="Genomic_DNA"/>
</dbReference>
<dbReference type="RefSeq" id="WP_179766565.1">
    <property type="nucleotide sequence ID" value="NZ_JACCFO010000001.1"/>
</dbReference>
<evidence type="ECO:0000313" key="1">
    <source>
        <dbReference type="EMBL" id="NYI94949.1"/>
    </source>
</evidence>
<evidence type="ECO:0000313" key="2">
    <source>
        <dbReference type="Proteomes" id="UP000575985"/>
    </source>
</evidence>
<comment type="caution">
    <text evidence="1">The sequence shown here is derived from an EMBL/GenBank/DDBJ whole genome shotgun (WGS) entry which is preliminary data.</text>
</comment>
<name>A0A853BHS8_9ACTN</name>
<sequence length="69" mass="7311">MRGRVVLPTILVIWLLIGLLAAVQRGYFSDSDQNCADIGSTLVTIGVGPLNYIGVNPTVECPGLPEPSE</sequence>
<accession>A0A853BHS8</accession>
<organism evidence="1 2">
    <name type="scientific">Streptomonospora nanhaiensis</name>
    <dbReference type="NCBI Taxonomy" id="1323731"/>
    <lineage>
        <taxon>Bacteria</taxon>
        <taxon>Bacillati</taxon>
        <taxon>Actinomycetota</taxon>
        <taxon>Actinomycetes</taxon>
        <taxon>Streptosporangiales</taxon>
        <taxon>Nocardiopsidaceae</taxon>
        <taxon>Streptomonospora</taxon>
    </lineage>
</organism>
<dbReference type="AlphaFoldDB" id="A0A853BHS8"/>
<protein>
    <submittedName>
        <fullName evidence="1">Uncharacterized protein</fullName>
    </submittedName>
</protein>
<proteinExistence type="predicted"/>
<dbReference type="Proteomes" id="UP000575985">
    <property type="component" value="Unassembled WGS sequence"/>
</dbReference>
<keyword evidence="2" id="KW-1185">Reference proteome</keyword>